<evidence type="ECO:0000256" key="5">
    <source>
        <dbReference type="ARBA" id="ARBA00013198"/>
    </source>
</evidence>
<dbReference type="GO" id="GO:0006098">
    <property type="term" value="P:pentose-phosphate shunt"/>
    <property type="evidence" value="ECO:0007669"/>
    <property type="project" value="UniProtKB-UniPathway"/>
</dbReference>
<reference evidence="10" key="1">
    <citation type="journal article" date="2014" name="Sci. Data">
        <title>Genomes of diverse isolates of the marine cyanobacterium Prochlorococcus.</title>
        <authorList>
            <person name="Biller S."/>
            <person name="Berube P."/>
            <person name="Thompson J."/>
            <person name="Kelly L."/>
            <person name="Roggensack S."/>
            <person name="Awad L."/>
            <person name="Roache-Johnson K."/>
            <person name="Ding H."/>
            <person name="Giovannoni S.J."/>
            <person name="Moore L.R."/>
            <person name="Chisholm S.W."/>
        </authorList>
    </citation>
    <scope>NUCLEOTIDE SEQUENCE [LARGE SCALE GENOMIC DNA]</scope>
    <source>
        <strain evidence="10">GP2</strain>
    </source>
</reference>
<comment type="pathway">
    <text evidence="3 7">Carbohydrate degradation; pentose phosphate pathway; D-ribulose 5-phosphate from D-glucose 6-phosphate (oxidative stage): step 2/3.</text>
</comment>
<protein>
    <recommendedName>
        <fullName evidence="6 7">6-phosphogluconolactonase</fullName>
        <shortName evidence="7">6PGL</shortName>
        <ecNumber evidence="5 7">3.1.1.31</ecNumber>
    </recommendedName>
</protein>
<sequence>MDEMIEKIKNGYTLNIYKDKLELSTAVFKFIESHIIHILKKKDRFKFCVSGGSTPKSVYKLLSKSDLRWDMVDVFLGDERCVDPNSELSNSLMLNNSLLTNFGSKAFFYEIFNDLNADDEATKNQFISKLFEKCGSNPPTFDLTLLGLGDDGHTASLFPYKKNNNVDDFVIFNEGKGLRRISLTPKVLSASSKIVFLVSGASKRIALERLLDEKESPDRTPSKLIKSINQISIFCDQESAKELEI</sequence>
<dbReference type="CDD" id="cd01400">
    <property type="entry name" value="6PGL"/>
    <property type="match status" value="1"/>
</dbReference>
<comment type="catalytic activity">
    <reaction evidence="1 7">
        <text>6-phospho-D-glucono-1,5-lactone + H2O = 6-phospho-D-gluconate + H(+)</text>
        <dbReference type="Rhea" id="RHEA:12556"/>
        <dbReference type="ChEBI" id="CHEBI:15377"/>
        <dbReference type="ChEBI" id="CHEBI:15378"/>
        <dbReference type="ChEBI" id="CHEBI:57955"/>
        <dbReference type="ChEBI" id="CHEBI:58759"/>
        <dbReference type="EC" id="3.1.1.31"/>
    </reaction>
</comment>
<dbReference type="InterPro" id="IPR037171">
    <property type="entry name" value="NagB/RpiA_transferase-like"/>
</dbReference>
<comment type="function">
    <text evidence="2 7">Hydrolysis of 6-phosphogluconolactone to 6-phosphogluconate.</text>
</comment>
<dbReference type="RefSeq" id="WP_032524312.1">
    <property type="nucleotide sequence ID" value="NZ_CP138934.1"/>
</dbReference>
<proteinExistence type="inferred from homology"/>
<evidence type="ECO:0000256" key="1">
    <source>
        <dbReference type="ARBA" id="ARBA00000832"/>
    </source>
</evidence>
<dbReference type="EMBL" id="JNAH01000004">
    <property type="protein sequence ID" value="KGF87768.1"/>
    <property type="molecule type" value="Genomic_DNA"/>
</dbReference>
<name>A0A0A1ZHQ5_PROMR</name>
<dbReference type="UniPathway" id="UPA00115">
    <property type="reaction ID" value="UER00409"/>
</dbReference>
<gene>
    <name evidence="7" type="primary">pgl</name>
    <name evidence="9" type="ORF">EU91_0801</name>
</gene>
<dbReference type="Pfam" id="PF01182">
    <property type="entry name" value="Glucosamine_iso"/>
    <property type="match status" value="1"/>
</dbReference>
<dbReference type="Proteomes" id="UP000030598">
    <property type="component" value="Unassembled WGS sequence"/>
</dbReference>
<dbReference type="NCBIfam" id="TIGR01198">
    <property type="entry name" value="pgl"/>
    <property type="match status" value="1"/>
</dbReference>
<evidence type="ECO:0000313" key="10">
    <source>
        <dbReference type="Proteomes" id="UP000030598"/>
    </source>
</evidence>
<dbReference type="SUPFAM" id="SSF100950">
    <property type="entry name" value="NagB/RpiA/CoA transferase-like"/>
    <property type="match status" value="1"/>
</dbReference>
<evidence type="ECO:0000256" key="4">
    <source>
        <dbReference type="ARBA" id="ARBA00010662"/>
    </source>
</evidence>
<comment type="caution">
    <text evidence="9">The sequence shown here is derived from an EMBL/GenBank/DDBJ whole genome shotgun (WGS) entry which is preliminary data.</text>
</comment>
<evidence type="ECO:0000256" key="7">
    <source>
        <dbReference type="RuleBase" id="RU365095"/>
    </source>
</evidence>
<dbReference type="EC" id="3.1.1.31" evidence="5 7"/>
<dbReference type="PANTHER" id="PTHR11054">
    <property type="entry name" value="6-PHOSPHOGLUCONOLACTONASE"/>
    <property type="match status" value="1"/>
</dbReference>
<evidence type="ECO:0000256" key="6">
    <source>
        <dbReference type="ARBA" id="ARBA00020337"/>
    </source>
</evidence>
<dbReference type="OrthoDB" id="9810967at2"/>
<dbReference type="InterPro" id="IPR039104">
    <property type="entry name" value="6PGL"/>
</dbReference>
<dbReference type="Gene3D" id="3.40.50.1360">
    <property type="match status" value="1"/>
</dbReference>
<dbReference type="PANTHER" id="PTHR11054:SF0">
    <property type="entry name" value="6-PHOSPHOGLUCONOLACTONASE"/>
    <property type="match status" value="1"/>
</dbReference>
<dbReference type="STRING" id="59925.EU91_0801"/>
<dbReference type="GO" id="GO:0005975">
    <property type="term" value="P:carbohydrate metabolic process"/>
    <property type="evidence" value="ECO:0007669"/>
    <property type="project" value="UniProtKB-UniRule"/>
</dbReference>
<dbReference type="InterPro" id="IPR006148">
    <property type="entry name" value="Glc/Gal-6P_isomerase"/>
</dbReference>
<accession>A0A0A1ZHQ5</accession>
<dbReference type="eggNOG" id="COG0363">
    <property type="taxonomic scope" value="Bacteria"/>
</dbReference>
<organism evidence="9 10">
    <name type="scientific">Prochlorococcus marinus str. GP2</name>
    <dbReference type="NCBI Taxonomy" id="59925"/>
    <lineage>
        <taxon>Bacteria</taxon>
        <taxon>Bacillati</taxon>
        <taxon>Cyanobacteriota</taxon>
        <taxon>Cyanophyceae</taxon>
        <taxon>Synechococcales</taxon>
        <taxon>Prochlorococcaceae</taxon>
        <taxon>Prochlorococcus</taxon>
    </lineage>
</organism>
<evidence type="ECO:0000256" key="3">
    <source>
        <dbReference type="ARBA" id="ARBA00004961"/>
    </source>
</evidence>
<dbReference type="InterPro" id="IPR005900">
    <property type="entry name" value="6-phosphogluconolactonase_DevB"/>
</dbReference>
<evidence type="ECO:0000313" key="9">
    <source>
        <dbReference type="EMBL" id="KGF87768.1"/>
    </source>
</evidence>
<feature type="domain" description="Glucosamine/galactosamine-6-phosphate isomerase" evidence="8">
    <location>
        <begin position="19"/>
        <end position="226"/>
    </location>
</feature>
<keyword evidence="7 9" id="KW-0378">Hydrolase</keyword>
<evidence type="ECO:0000256" key="2">
    <source>
        <dbReference type="ARBA" id="ARBA00002681"/>
    </source>
</evidence>
<dbReference type="AlphaFoldDB" id="A0A0A1ZHQ5"/>
<comment type="similarity">
    <text evidence="4 7">Belongs to the glucosamine/galactosamine-6-phosphate isomerase family. 6-phosphogluconolactonase subfamily.</text>
</comment>
<dbReference type="GO" id="GO:0017057">
    <property type="term" value="F:6-phosphogluconolactonase activity"/>
    <property type="evidence" value="ECO:0007669"/>
    <property type="project" value="UniProtKB-UniRule"/>
</dbReference>
<evidence type="ECO:0000259" key="8">
    <source>
        <dbReference type="Pfam" id="PF01182"/>
    </source>
</evidence>